<sequence length="202" mass="23119">MTTTISPSKNAQDSPLLTNFLNNFSHQLQLNPPKVEITRLAPPAPLKLHPQPWCGNHENNEADSAKKNAYNYGLGKEGVEKTPMCRVAELARYNKRFDLSKNACSFQLQITQFTLLDPSKLSFCKLAYYQHCLKTQRFFLSKNSCSFQLQIKQSSSWLSDTSNHFQMTNKTFFFVKLIAFVTIVEKLALFYKVSNAEYLSLT</sequence>
<dbReference type="AlphaFoldDB" id="A0A915CWK9"/>
<evidence type="ECO:0000313" key="2">
    <source>
        <dbReference type="Proteomes" id="UP000887574"/>
    </source>
</evidence>
<dbReference type="Proteomes" id="UP000887574">
    <property type="component" value="Unplaced"/>
</dbReference>
<feature type="transmembrane region" description="Helical" evidence="1">
    <location>
        <begin position="172"/>
        <end position="191"/>
    </location>
</feature>
<keyword evidence="1" id="KW-0472">Membrane</keyword>
<keyword evidence="1" id="KW-0812">Transmembrane</keyword>
<proteinExistence type="predicted"/>
<reference evidence="3" key="1">
    <citation type="submission" date="2022-11" db="UniProtKB">
        <authorList>
            <consortium name="WormBaseParasite"/>
        </authorList>
    </citation>
    <scope>IDENTIFICATION</scope>
</reference>
<evidence type="ECO:0000313" key="3">
    <source>
        <dbReference type="WBParaSite" id="jg13116"/>
    </source>
</evidence>
<dbReference type="WBParaSite" id="jg13116">
    <property type="protein sequence ID" value="jg13116"/>
    <property type="gene ID" value="jg13116"/>
</dbReference>
<protein>
    <submittedName>
        <fullName evidence="3">Uncharacterized protein</fullName>
    </submittedName>
</protein>
<evidence type="ECO:0000256" key="1">
    <source>
        <dbReference type="SAM" id="Phobius"/>
    </source>
</evidence>
<keyword evidence="2" id="KW-1185">Reference proteome</keyword>
<organism evidence="2 3">
    <name type="scientific">Ditylenchus dipsaci</name>
    <dbReference type="NCBI Taxonomy" id="166011"/>
    <lineage>
        <taxon>Eukaryota</taxon>
        <taxon>Metazoa</taxon>
        <taxon>Ecdysozoa</taxon>
        <taxon>Nematoda</taxon>
        <taxon>Chromadorea</taxon>
        <taxon>Rhabditida</taxon>
        <taxon>Tylenchina</taxon>
        <taxon>Tylenchomorpha</taxon>
        <taxon>Sphaerularioidea</taxon>
        <taxon>Anguinidae</taxon>
        <taxon>Anguininae</taxon>
        <taxon>Ditylenchus</taxon>
    </lineage>
</organism>
<name>A0A915CWK9_9BILA</name>
<keyword evidence="1" id="KW-1133">Transmembrane helix</keyword>
<accession>A0A915CWK9</accession>